<comment type="catalytic activity">
    <reaction evidence="8">
        <text>L-seryl-[protein] + ATP = O-phospho-L-seryl-[protein] + ADP + H(+)</text>
        <dbReference type="Rhea" id="RHEA:17989"/>
        <dbReference type="Rhea" id="RHEA-COMP:9863"/>
        <dbReference type="Rhea" id="RHEA-COMP:11604"/>
        <dbReference type="ChEBI" id="CHEBI:15378"/>
        <dbReference type="ChEBI" id="CHEBI:29999"/>
        <dbReference type="ChEBI" id="CHEBI:30616"/>
        <dbReference type="ChEBI" id="CHEBI:83421"/>
        <dbReference type="ChEBI" id="CHEBI:456216"/>
        <dbReference type="EC" id="2.7.11.1"/>
    </reaction>
</comment>
<evidence type="ECO:0000256" key="4">
    <source>
        <dbReference type="ARBA" id="ARBA00022741"/>
    </source>
</evidence>
<feature type="domain" description="Protein kinase" evidence="11">
    <location>
        <begin position="18"/>
        <end position="273"/>
    </location>
</feature>
<evidence type="ECO:0000313" key="13">
    <source>
        <dbReference type="EMBL" id="MBB4979984.1"/>
    </source>
</evidence>
<dbReference type="SMART" id="SM00220">
    <property type="entry name" value="S_TKc"/>
    <property type="match status" value="1"/>
</dbReference>
<evidence type="ECO:0000259" key="12">
    <source>
        <dbReference type="PROSITE" id="PS51178"/>
    </source>
</evidence>
<evidence type="ECO:0000256" key="3">
    <source>
        <dbReference type="ARBA" id="ARBA00022679"/>
    </source>
</evidence>
<reference evidence="13 14" key="1">
    <citation type="submission" date="2020-08" db="EMBL/GenBank/DDBJ databases">
        <title>Genomic Encyclopedia of Type Strains, Phase III (KMG-III): the genomes of soil and plant-associated and newly described type strains.</title>
        <authorList>
            <person name="Whitman W."/>
        </authorList>
    </citation>
    <scope>NUCLEOTIDE SEQUENCE [LARGE SCALE GENOMIC DNA]</scope>
    <source>
        <strain evidence="13 14">SFB5A</strain>
    </source>
</reference>
<dbReference type="CDD" id="cd06577">
    <property type="entry name" value="PASTA_pknB"/>
    <property type="match status" value="4"/>
</dbReference>
<dbReference type="EC" id="2.7.11.1" evidence="1"/>
<evidence type="ECO:0000256" key="7">
    <source>
        <dbReference type="ARBA" id="ARBA00047899"/>
    </source>
</evidence>
<dbReference type="PROSITE" id="PS50011">
    <property type="entry name" value="PROTEIN_KINASE_DOM"/>
    <property type="match status" value="1"/>
</dbReference>
<dbReference type="SUPFAM" id="SSF54184">
    <property type="entry name" value="Penicillin-binding protein 2x (pbp-2x), c-terminal domain"/>
    <property type="match status" value="1"/>
</dbReference>
<dbReference type="PROSITE" id="PS51178">
    <property type="entry name" value="PASTA"/>
    <property type="match status" value="4"/>
</dbReference>
<dbReference type="PANTHER" id="PTHR43289:SF34">
    <property type="entry name" value="SERINE_THREONINE-PROTEIN KINASE YBDM-RELATED"/>
    <property type="match status" value="1"/>
</dbReference>
<dbReference type="InterPro" id="IPR005543">
    <property type="entry name" value="PASTA_dom"/>
</dbReference>
<dbReference type="CDD" id="cd14014">
    <property type="entry name" value="STKc_PknB_like"/>
    <property type="match status" value="1"/>
</dbReference>
<evidence type="ECO:0000256" key="1">
    <source>
        <dbReference type="ARBA" id="ARBA00012513"/>
    </source>
</evidence>
<evidence type="ECO:0000256" key="2">
    <source>
        <dbReference type="ARBA" id="ARBA00022527"/>
    </source>
</evidence>
<feature type="transmembrane region" description="Helical" evidence="10">
    <location>
        <begin position="342"/>
        <end position="361"/>
    </location>
</feature>
<dbReference type="FunFam" id="3.30.200.20:FF:000035">
    <property type="entry name" value="Serine/threonine protein kinase Stk1"/>
    <property type="match status" value="1"/>
</dbReference>
<dbReference type="FunFam" id="1.10.510.10:FF:000021">
    <property type="entry name" value="Serine/threonine protein kinase"/>
    <property type="match status" value="1"/>
</dbReference>
<dbReference type="Gene3D" id="3.30.200.20">
    <property type="entry name" value="Phosphorylase Kinase, domain 1"/>
    <property type="match status" value="1"/>
</dbReference>
<comment type="catalytic activity">
    <reaction evidence="7">
        <text>L-threonyl-[protein] + ATP = O-phospho-L-threonyl-[protein] + ADP + H(+)</text>
        <dbReference type="Rhea" id="RHEA:46608"/>
        <dbReference type="Rhea" id="RHEA-COMP:11060"/>
        <dbReference type="Rhea" id="RHEA-COMP:11605"/>
        <dbReference type="ChEBI" id="CHEBI:15378"/>
        <dbReference type="ChEBI" id="CHEBI:30013"/>
        <dbReference type="ChEBI" id="CHEBI:30616"/>
        <dbReference type="ChEBI" id="CHEBI:61977"/>
        <dbReference type="ChEBI" id="CHEBI:456216"/>
        <dbReference type="EC" id="2.7.11.1"/>
    </reaction>
</comment>
<evidence type="ECO:0000256" key="10">
    <source>
        <dbReference type="SAM" id="Phobius"/>
    </source>
</evidence>
<name>A0A7W7X943_9ACTN</name>
<dbReference type="GO" id="GO:0045717">
    <property type="term" value="P:negative regulation of fatty acid biosynthetic process"/>
    <property type="evidence" value="ECO:0007669"/>
    <property type="project" value="UniProtKB-ARBA"/>
</dbReference>
<dbReference type="EMBL" id="JACHJY010000001">
    <property type="protein sequence ID" value="MBB4979984.1"/>
    <property type="molecule type" value="Genomic_DNA"/>
</dbReference>
<dbReference type="Proteomes" id="UP000582643">
    <property type="component" value="Unassembled WGS sequence"/>
</dbReference>
<dbReference type="InterPro" id="IPR008271">
    <property type="entry name" value="Ser/Thr_kinase_AS"/>
</dbReference>
<dbReference type="RefSeq" id="WP_181924658.1">
    <property type="nucleotide sequence ID" value="NZ_JACHJY010000001.1"/>
</dbReference>
<dbReference type="Gene3D" id="1.10.510.10">
    <property type="entry name" value="Transferase(Phosphotransferase) domain 1"/>
    <property type="match status" value="1"/>
</dbReference>
<accession>A0A7W7X943</accession>
<evidence type="ECO:0000256" key="8">
    <source>
        <dbReference type="ARBA" id="ARBA00048679"/>
    </source>
</evidence>
<dbReference type="NCBIfam" id="NF033483">
    <property type="entry name" value="PknB_PASTA_kin"/>
    <property type="match status" value="1"/>
</dbReference>
<keyword evidence="3 13" id="KW-0808">Transferase</keyword>
<keyword evidence="10" id="KW-0472">Membrane</keyword>
<keyword evidence="6" id="KW-0067">ATP-binding</keyword>
<dbReference type="Pfam" id="PF00069">
    <property type="entry name" value="Pkinase"/>
    <property type="match status" value="1"/>
</dbReference>
<keyword evidence="2" id="KW-0723">Serine/threonine-protein kinase</keyword>
<evidence type="ECO:0000259" key="11">
    <source>
        <dbReference type="PROSITE" id="PS50011"/>
    </source>
</evidence>
<evidence type="ECO:0000256" key="6">
    <source>
        <dbReference type="ARBA" id="ARBA00022840"/>
    </source>
</evidence>
<proteinExistence type="predicted"/>
<feature type="domain" description="PASTA" evidence="12">
    <location>
        <begin position="566"/>
        <end position="630"/>
    </location>
</feature>
<dbReference type="InterPro" id="IPR011009">
    <property type="entry name" value="Kinase-like_dom_sf"/>
</dbReference>
<dbReference type="GO" id="GO:0004674">
    <property type="term" value="F:protein serine/threonine kinase activity"/>
    <property type="evidence" value="ECO:0007669"/>
    <property type="project" value="UniProtKB-KW"/>
</dbReference>
<evidence type="ECO:0000256" key="5">
    <source>
        <dbReference type="ARBA" id="ARBA00022777"/>
    </source>
</evidence>
<dbReference type="AlphaFoldDB" id="A0A7W7X943"/>
<dbReference type="GO" id="GO:0005524">
    <property type="term" value="F:ATP binding"/>
    <property type="evidence" value="ECO:0007669"/>
    <property type="project" value="UniProtKB-KW"/>
</dbReference>
<keyword evidence="14" id="KW-1185">Reference proteome</keyword>
<dbReference type="InterPro" id="IPR000719">
    <property type="entry name" value="Prot_kinase_dom"/>
</dbReference>
<evidence type="ECO:0000256" key="9">
    <source>
        <dbReference type="SAM" id="MobiDB-lite"/>
    </source>
</evidence>
<gene>
    <name evidence="13" type="ORF">GGE06_000872</name>
</gene>
<keyword evidence="4" id="KW-0547">Nucleotide-binding</keyword>
<protein>
    <recommendedName>
        <fullName evidence="1">non-specific serine/threonine protein kinase</fullName>
        <ecNumber evidence="1">2.7.11.1</ecNumber>
    </recommendedName>
</protein>
<dbReference type="SUPFAM" id="SSF56112">
    <property type="entry name" value="Protein kinase-like (PK-like)"/>
    <property type="match status" value="1"/>
</dbReference>
<comment type="caution">
    <text evidence="13">The sequence shown here is derived from an EMBL/GenBank/DDBJ whole genome shotgun (WGS) entry which is preliminary data.</text>
</comment>
<dbReference type="PROSITE" id="PS00108">
    <property type="entry name" value="PROTEIN_KINASE_ST"/>
    <property type="match status" value="1"/>
</dbReference>
<feature type="region of interest" description="Disordered" evidence="9">
    <location>
        <begin position="285"/>
        <end position="337"/>
    </location>
</feature>
<feature type="domain" description="PASTA" evidence="12">
    <location>
        <begin position="499"/>
        <end position="565"/>
    </location>
</feature>
<keyword evidence="10" id="KW-1133">Transmembrane helix</keyword>
<organism evidence="13 14">
    <name type="scientific">Streptomyces nymphaeiformis</name>
    <dbReference type="NCBI Taxonomy" id="2663842"/>
    <lineage>
        <taxon>Bacteria</taxon>
        <taxon>Bacillati</taxon>
        <taxon>Actinomycetota</taxon>
        <taxon>Actinomycetes</taxon>
        <taxon>Kitasatosporales</taxon>
        <taxon>Streptomycetaceae</taxon>
        <taxon>Streptomyces</taxon>
    </lineage>
</organism>
<keyword evidence="5 13" id="KW-0418">Kinase</keyword>
<dbReference type="Gene3D" id="3.30.10.20">
    <property type="match status" value="4"/>
</dbReference>
<feature type="domain" description="PASTA" evidence="12">
    <location>
        <begin position="431"/>
        <end position="498"/>
    </location>
</feature>
<feature type="compositionally biased region" description="Basic and acidic residues" evidence="9">
    <location>
        <begin position="294"/>
        <end position="304"/>
    </location>
</feature>
<feature type="domain" description="PASTA" evidence="12">
    <location>
        <begin position="363"/>
        <end position="430"/>
    </location>
</feature>
<dbReference type="Pfam" id="PF03793">
    <property type="entry name" value="PASTA"/>
    <property type="match status" value="4"/>
</dbReference>
<keyword evidence="10" id="KW-0812">Transmembrane</keyword>
<sequence length="631" mass="65486">MDTTLQDPLVGRLLDGRYRVDARIAVGGMATVYRAVDTRLDRVLALKVMHPSLATDAAFVERFIREAKSVARLAHPNVVGVFDQGAEGAYVYLAMEYVAGCTLRDVLRERGALSPRAALDILEPVLAALGAAHRAGFVHRDMKPENVLIGDDGRVKVADFGLVRAVGSATATTGSVLGTVSYLAPEQIEHGTADTRADVYACGVVLYEMLTGGKPHTGDTPAQVLYQHLNTDVPAPSATVPGLAPELDGLVAAATARDPEVRPHDAVALLALLREARAALGDEQLDAAPPLARSEARDTAEDRTSVIARPVPAESDVQHTNRLPAPEAPPATARRRPPRGPLLLVVAVLLALGLGAGVWYINSGQFTRVPAVLGQSEAAATKRLTDAGLDVGTTKRAFSDVYERGTVMAADPAPGERVRGNGTVTLTISRGPEIVKVPNLKGKPLAEAKRLLKEEGLAPGVITGEFSDSVAQGSVIGSDPEPGTERAPDSAVALVVSKGSPIDVPDVSGETVADATAALQEEGLTVRVAPERINSPEDAGTVAAQSLAGGSRAAEGDVITLTVSKGPKLVEVPDVTGESTADARTALEDAGFEVEVKKSFPYLGDTVASQSVAGGGTAPEGSTITITIKGL</sequence>
<evidence type="ECO:0000313" key="14">
    <source>
        <dbReference type="Proteomes" id="UP000582643"/>
    </source>
</evidence>
<dbReference type="PANTHER" id="PTHR43289">
    <property type="entry name" value="MITOGEN-ACTIVATED PROTEIN KINASE KINASE KINASE 20-RELATED"/>
    <property type="match status" value="1"/>
</dbReference>
<dbReference type="SMART" id="SM00740">
    <property type="entry name" value="PASTA"/>
    <property type="match status" value="4"/>
</dbReference>